<sequence>MDTSIGNSSSVIVVSKEKMRIENPFTLKVGQVFTGFGIGCGIGIGVGRPLNLGAIPVLNQVMVAAGGTSDAFSGVAGHVNHSLRKLGANKVEAGIGCGVGFGHGFGVGMSKKKILILSFEIVQLLQAGKEAVSVMFGLVLIELFAGPFVLRWYQFYFNIGLAVKPGVMHQIQSCLVQAATKMMVKFGVTPSLSTLQGVLPASLQSGMTMVNNPTNQTPEEGIMQSTTKFPNNTSQGLPHAGNLNTPSKYGSQTQKVIGNFLKNPILNDADHKVSEHVDILMYCIIASVSWFGLECRAADYQKLAVAGGAITVRKQHASDGKVLKHQQVIEELMEDNEKLRQILVDDLKILPSKLGASYSSRKTSPCAECFDCRRRQRKR</sequence>
<protein>
    <submittedName>
        <fullName evidence="1">Uncharacterized protein</fullName>
    </submittedName>
</protein>
<proteinExistence type="predicted"/>
<name>A0AA88WRR0_9ASTE</name>
<evidence type="ECO:0000313" key="1">
    <source>
        <dbReference type="EMBL" id="KAK3029843.1"/>
    </source>
</evidence>
<dbReference type="EMBL" id="JAVXUP010000362">
    <property type="protein sequence ID" value="KAK3029843.1"/>
    <property type="molecule type" value="Genomic_DNA"/>
</dbReference>
<comment type="caution">
    <text evidence="1">The sequence shown here is derived from an EMBL/GenBank/DDBJ whole genome shotgun (WGS) entry which is preliminary data.</text>
</comment>
<reference evidence="1" key="1">
    <citation type="submission" date="2022-12" db="EMBL/GenBank/DDBJ databases">
        <title>Draft genome assemblies for two species of Escallonia (Escalloniales).</title>
        <authorList>
            <person name="Chanderbali A."/>
            <person name="Dervinis C."/>
            <person name="Anghel I."/>
            <person name="Soltis D."/>
            <person name="Soltis P."/>
            <person name="Zapata F."/>
        </authorList>
    </citation>
    <scope>NUCLEOTIDE SEQUENCE</scope>
    <source>
        <strain evidence="1">UCBG64.0493</strain>
        <tissue evidence="1">Leaf</tissue>
    </source>
</reference>
<dbReference type="AlphaFoldDB" id="A0AA88WRR0"/>
<dbReference type="Proteomes" id="UP001188597">
    <property type="component" value="Unassembled WGS sequence"/>
</dbReference>
<dbReference type="PANTHER" id="PTHR36051">
    <property type="entry name" value="DYNAMIN"/>
    <property type="match status" value="1"/>
</dbReference>
<organism evidence="1 2">
    <name type="scientific">Escallonia herrerae</name>
    <dbReference type="NCBI Taxonomy" id="1293975"/>
    <lineage>
        <taxon>Eukaryota</taxon>
        <taxon>Viridiplantae</taxon>
        <taxon>Streptophyta</taxon>
        <taxon>Embryophyta</taxon>
        <taxon>Tracheophyta</taxon>
        <taxon>Spermatophyta</taxon>
        <taxon>Magnoliopsida</taxon>
        <taxon>eudicotyledons</taxon>
        <taxon>Gunneridae</taxon>
        <taxon>Pentapetalae</taxon>
        <taxon>asterids</taxon>
        <taxon>campanulids</taxon>
        <taxon>Escalloniales</taxon>
        <taxon>Escalloniaceae</taxon>
        <taxon>Escallonia</taxon>
    </lineage>
</organism>
<keyword evidence="2" id="KW-1185">Reference proteome</keyword>
<evidence type="ECO:0000313" key="2">
    <source>
        <dbReference type="Proteomes" id="UP001188597"/>
    </source>
</evidence>
<accession>A0AA88WRR0</accession>
<dbReference type="PANTHER" id="PTHR36051:SF2">
    <property type="entry name" value="DYNAMIN"/>
    <property type="match status" value="1"/>
</dbReference>
<gene>
    <name evidence="1" type="ORF">RJ639_038277</name>
</gene>